<dbReference type="RefSeq" id="WP_242948243.1">
    <property type="nucleotide sequence ID" value="NZ_FOXR01000006.1"/>
</dbReference>
<dbReference type="STRING" id="937334.SAMN05444406_10671"/>
<evidence type="ECO:0000259" key="8">
    <source>
        <dbReference type="Pfam" id="PF00814"/>
    </source>
</evidence>
<evidence type="ECO:0000256" key="5">
    <source>
        <dbReference type="ARBA" id="ARBA00023004"/>
    </source>
</evidence>
<dbReference type="InterPro" id="IPR000905">
    <property type="entry name" value="Gcp-like_dom"/>
</dbReference>
<protein>
    <recommendedName>
        <fullName evidence="1">N(6)-L-threonylcarbamoyladenine synthase</fullName>
        <ecNumber evidence="1">2.3.1.234</ecNumber>
    </recommendedName>
</protein>
<gene>
    <name evidence="9" type="ORF">SAMN05444406_10671</name>
</gene>
<keyword evidence="10" id="KW-1185">Reference proteome</keyword>
<evidence type="ECO:0000256" key="1">
    <source>
        <dbReference type="ARBA" id="ARBA00012156"/>
    </source>
</evidence>
<keyword evidence="2" id="KW-0808">Transferase</keyword>
<dbReference type="Proteomes" id="UP000198577">
    <property type="component" value="Unassembled WGS sequence"/>
</dbReference>
<evidence type="ECO:0000256" key="4">
    <source>
        <dbReference type="ARBA" id="ARBA00022723"/>
    </source>
</evidence>
<dbReference type="GO" id="GO:0046872">
    <property type="term" value="F:metal ion binding"/>
    <property type="evidence" value="ECO:0007669"/>
    <property type="project" value="UniProtKB-KW"/>
</dbReference>
<keyword evidence="6" id="KW-0012">Acyltransferase</keyword>
<dbReference type="GO" id="GO:0008033">
    <property type="term" value="P:tRNA processing"/>
    <property type="evidence" value="ECO:0007669"/>
    <property type="project" value="UniProtKB-KW"/>
</dbReference>
<evidence type="ECO:0000313" key="9">
    <source>
        <dbReference type="EMBL" id="SFP91321.1"/>
    </source>
</evidence>
<keyword evidence="4" id="KW-0479">Metal-binding</keyword>
<accession>A0A1I5U7Q5</accession>
<evidence type="ECO:0000256" key="7">
    <source>
        <dbReference type="ARBA" id="ARBA00048117"/>
    </source>
</evidence>
<organism evidence="9 10">
    <name type="scientific">Caldicoprobacter faecalis</name>
    <dbReference type="NCBI Taxonomy" id="937334"/>
    <lineage>
        <taxon>Bacteria</taxon>
        <taxon>Bacillati</taxon>
        <taxon>Bacillota</taxon>
        <taxon>Clostridia</taxon>
        <taxon>Caldicoprobacterales</taxon>
        <taxon>Caldicoprobacteraceae</taxon>
        <taxon>Caldicoprobacter</taxon>
    </lineage>
</organism>
<dbReference type="InterPro" id="IPR043129">
    <property type="entry name" value="ATPase_NBD"/>
</dbReference>
<dbReference type="PRINTS" id="PR00789">
    <property type="entry name" value="OSIALOPTASE"/>
</dbReference>
<comment type="catalytic activity">
    <reaction evidence="7">
        <text>L-threonylcarbamoyladenylate + adenosine(37) in tRNA = N(6)-L-threonylcarbamoyladenosine(37) in tRNA + AMP + H(+)</text>
        <dbReference type="Rhea" id="RHEA:37059"/>
        <dbReference type="Rhea" id="RHEA-COMP:10162"/>
        <dbReference type="Rhea" id="RHEA-COMP:10163"/>
        <dbReference type="ChEBI" id="CHEBI:15378"/>
        <dbReference type="ChEBI" id="CHEBI:73682"/>
        <dbReference type="ChEBI" id="CHEBI:74411"/>
        <dbReference type="ChEBI" id="CHEBI:74418"/>
        <dbReference type="ChEBI" id="CHEBI:456215"/>
        <dbReference type="EC" id="2.3.1.234"/>
    </reaction>
</comment>
<reference evidence="9 10" key="1">
    <citation type="submission" date="2016-10" db="EMBL/GenBank/DDBJ databases">
        <authorList>
            <person name="de Groot N.N."/>
        </authorList>
    </citation>
    <scope>NUCLEOTIDE SEQUENCE [LARGE SCALE GENOMIC DNA]</scope>
    <source>
        <strain evidence="9 10">DSM 20678</strain>
    </source>
</reference>
<dbReference type="Gene3D" id="3.30.420.40">
    <property type="match status" value="2"/>
</dbReference>
<evidence type="ECO:0000256" key="2">
    <source>
        <dbReference type="ARBA" id="ARBA00022679"/>
    </source>
</evidence>
<keyword evidence="3" id="KW-0819">tRNA processing</keyword>
<dbReference type="PANTHER" id="PTHR11735">
    <property type="entry name" value="TRNA N6-ADENOSINE THREONYLCARBAMOYLTRANSFERASE"/>
    <property type="match status" value="1"/>
</dbReference>
<dbReference type="Pfam" id="PF00814">
    <property type="entry name" value="TsaD"/>
    <property type="match status" value="1"/>
</dbReference>
<name>A0A1I5U7Q5_9FIRM</name>
<evidence type="ECO:0000313" key="10">
    <source>
        <dbReference type="Proteomes" id="UP000198577"/>
    </source>
</evidence>
<dbReference type="InterPro" id="IPR017861">
    <property type="entry name" value="KAE1/TsaD"/>
</dbReference>
<dbReference type="SUPFAM" id="SSF53067">
    <property type="entry name" value="Actin-like ATPase domain"/>
    <property type="match status" value="1"/>
</dbReference>
<proteinExistence type="predicted"/>
<dbReference type="EMBL" id="FOXR01000006">
    <property type="protein sequence ID" value="SFP91321.1"/>
    <property type="molecule type" value="Genomic_DNA"/>
</dbReference>
<dbReference type="PANTHER" id="PTHR11735:SF6">
    <property type="entry name" value="TRNA N6-ADENOSINE THREONYLCARBAMOYLTRANSFERASE, MITOCHONDRIAL"/>
    <property type="match status" value="1"/>
</dbReference>
<dbReference type="AlphaFoldDB" id="A0A1I5U7Q5"/>
<dbReference type="EC" id="2.3.1.234" evidence="1"/>
<feature type="domain" description="Gcp-like" evidence="8">
    <location>
        <begin position="47"/>
        <end position="309"/>
    </location>
</feature>
<evidence type="ECO:0000256" key="3">
    <source>
        <dbReference type="ARBA" id="ARBA00022694"/>
    </source>
</evidence>
<evidence type="ECO:0000256" key="6">
    <source>
        <dbReference type="ARBA" id="ARBA00023315"/>
    </source>
</evidence>
<dbReference type="GO" id="GO:0061711">
    <property type="term" value="F:tRNA N(6)-L-threonylcarbamoyladenine synthase activity"/>
    <property type="evidence" value="ECO:0007669"/>
    <property type="project" value="UniProtKB-EC"/>
</dbReference>
<sequence length="326" mass="35567">MKYILGMDTSCYTTSVALVDLDGNVLLNRQIPLEVELGQRGLQQSKALFQHLHRLPDIASEIVRVIDPKNELAAVCATCRPRPVEGSYMPVFMVSHLTGQAFASMLGIPYYSVSHQESHIQAGIFSAGGPYSQRFLAIHLSGGTSELLKVTDRGTAFEIEIIGATQDLHAGQFVDRVGVAMGLPFPAGAYLEELARKGKDGYVTIPFSVKGLTISFSGPEAHAHRLLAQGIDKEDVAMAVYNCLVNTLERWILNAMDNLDMDTKDVLLVGGVASSAILRQKLVDRLKKRDEAIRLYFADPLLSRDNAVGTALLGLKLYKGVPPMLK</sequence>
<keyword evidence="5" id="KW-0408">Iron</keyword>